<protein>
    <submittedName>
        <fullName evidence="1">Uncharacterized protein</fullName>
    </submittedName>
</protein>
<comment type="caution">
    <text evidence="1">The sequence shown here is derived from an EMBL/GenBank/DDBJ whole genome shotgun (WGS) entry which is preliminary data.</text>
</comment>
<organism evidence="1 2">
    <name type="scientific">Rotaria sordida</name>
    <dbReference type="NCBI Taxonomy" id="392033"/>
    <lineage>
        <taxon>Eukaryota</taxon>
        <taxon>Metazoa</taxon>
        <taxon>Spiralia</taxon>
        <taxon>Gnathifera</taxon>
        <taxon>Rotifera</taxon>
        <taxon>Eurotatoria</taxon>
        <taxon>Bdelloidea</taxon>
        <taxon>Philodinida</taxon>
        <taxon>Philodinidae</taxon>
        <taxon>Rotaria</taxon>
    </lineage>
</organism>
<dbReference type="EMBL" id="CAJOAX010018668">
    <property type="protein sequence ID" value="CAF4182967.1"/>
    <property type="molecule type" value="Genomic_DNA"/>
</dbReference>
<dbReference type="Proteomes" id="UP000663823">
    <property type="component" value="Unassembled WGS sequence"/>
</dbReference>
<name>A0A820AG26_9BILA</name>
<gene>
    <name evidence="1" type="ORF">OTI717_LOCUS37776</name>
</gene>
<dbReference type="AlphaFoldDB" id="A0A820AG26"/>
<evidence type="ECO:0000313" key="1">
    <source>
        <dbReference type="EMBL" id="CAF4182967.1"/>
    </source>
</evidence>
<accession>A0A820AG26</accession>
<evidence type="ECO:0000313" key="2">
    <source>
        <dbReference type="Proteomes" id="UP000663823"/>
    </source>
</evidence>
<reference evidence="1" key="1">
    <citation type="submission" date="2021-02" db="EMBL/GenBank/DDBJ databases">
        <authorList>
            <person name="Nowell W R."/>
        </authorList>
    </citation>
    <scope>NUCLEOTIDE SEQUENCE</scope>
</reference>
<sequence length="114" mass="13222">MVGPVTKNADLGPSAPPSFVELHEIDNCLSRTASRRYKSVKNYFTDVYRTFINTTIEELGRRFNEHQKIAMHISNLIPSYIVNLQFSNVLPLFYHYKDDLQSDDPNIPKAEFDR</sequence>
<proteinExistence type="predicted"/>